<dbReference type="InterPro" id="IPR042099">
    <property type="entry name" value="ANL_N_sf"/>
</dbReference>
<dbReference type="Gene3D" id="3.40.50.12780">
    <property type="entry name" value="N-terminal domain of ligase-like"/>
    <property type="match status" value="1"/>
</dbReference>
<dbReference type="PANTHER" id="PTHR43767:SF1">
    <property type="entry name" value="NONRIBOSOMAL PEPTIDE SYNTHASE PES1 (EUROFUNG)-RELATED"/>
    <property type="match status" value="1"/>
</dbReference>
<dbReference type="PRINTS" id="PR00154">
    <property type="entry name" value="AMPBINDING"/>
</dbReference>
<dbReference type="Gene3D" id="3.30.300.30">
    <property type="match status" value="1"/>
</dbReference>
<protein>
    <submittedName>
        <fullName evidence="3">AMP-binding protein</fullName>
    </submittedName>
</protein>
<dbReference type="Pfam" id="PF13193">
    <property type="entry name" value="AMP-binding_C"/>
    <property type="match status" value="1"/>
</dbReference>
<dbReference type="RefSeq" id="WP_324274929.1">
    <property type="nucleotide sequence ID" value="NZ_CP141261.1"/>
</dbReference>
<sequence>MTSSTALVQLSWALGQGGDVRASMSADRVEECAAADVPGSERSRTGVSGERRASSAGAGAFISLLDQIEQNVDRYGDRVAVADPEGSMSYRELWDRALDVAGGLRRDGCVPGSRVCVDLPNGSRWVQAFLGAALAGAVVVPLDQRTSAEHRAFIREDAGARTSITDVLPRPAEPVRHRPAPDDLAVLLYTSGTTGTPKGVMITHANVAAYRAITRDYLGAELADAPFRNLIAISLAHSAGCNTQLLPTLALGGTAVIAGGSGPPNVVKMLEAWEPELMFAVPVVYKRLLEHTAGDRSVLRCLRDVHFGAAVTPSSLVRELREELPWVRLGNAFGMTEISNVALFLPDEHIEAYAGSVGFPVAGVECEIRDADDSGRGDLYLRGPNMARGYWRRPELTEEVFGTGWVRSGDVAHIGPDGAVYLHDRKDDVINRGGEKIYSTAVEDALLDLPGIREAGVVGVPDDDLGARVGAVVVTDRAYDLGSSATCWVRGCPRTPSPNAWSCRPSVCRAVRRARCSSGCSRSSWATSGRNLAVGVEL</sequence>
<dbReference type="EMBL" id="CP141261">
    <property type="protein sequence ID" value="WRL63594.1"/>
    <property type="molecule type" value="Genomic_DNA"/>
</dbReference>
<dbReference type="InterPro" id="IPR020845">
    <property type="entry name" value="AMP-binding_CS"/>
</dbReference>
<feature type="domain" description="AMP-dependent synthetase/ligase" evidence="1">
    <location>
        <begin position="175"/>
        <end position="391"/>
    </location>
</feature>
<accession>A0ABZ1AYF5</accession>
<dbReference type="PANTHER" id="PTHR43767">
    <property type="entry name" value="LONG-CHAIN-FATTY-ACID--COA LIGASE"/>
    <property type="match status" value="1"/>
</dbReference>
<name>A0ABZ1AYF5_9ACTN</name>
<evidence type="ECO:0000313" key="4">
    <source>
        <dbReference type="Proteomes" id="UP001324287"/>
    </source>
</evidence>
<feature type="domain" description="AMP-binding enzyme C-terminal" evidence="2">
    <location>
        <begin position="442"/>
        <end position="476"/>
    </location>
</feature>
<dbReference type="InterPro" id="IPR050237">
    <property type="entry name" value="ATP-dep_AMP-bd_enzyme"/>
</dbReference>
<evidence type="ECO:0000259" key="1">
    <source>
        <dbReference type="Pfam" id="PF00501"/>
    </source>
</evidence>
<dbReference type="InterPro" id="IPR025110">
    <property type="entry name" value="AMP-bd_C"/>
</dbReference>
<feature type="domain" description="AMP-dependent synthetase/ligase" evidence="1">
    <location>
        <begin position="69"/>
        <end position="166"/>
    </location>
</feature>
<dbReference type="InterPro" id="IPR045851">
    <property type="entry name" value="AMP-bd_C_sf"/>
</dbReference>
<reference evidence="3 4" key="1">
    <citation type="submission" date="2023-12" db="EMBL/GenBank/DDBJ databases">
        <title>Blastococcus brunescens sp. nov., an actonobacterium isolated from sandstone collected in sahara desert.</title>
        <authorList>
            <person name="Gtari M."/>
            <person name="Ghodhbane F."/>
        </authorList>
    </citation>
    <scope>NUCLEOTIDE SEQUENCE [LARGE SCALE GENOMIC DNA]</scope>
    <source>
        <strain evidence="3 4">BMG 8361</strain>
    </source>
</reference>
<dbReference type="SUPFAM" id="SSF56801">
    <property type="entry name" value="Acetyl-CoA synthetase-like"/>
    <property type="match status" value="1"/>
</dbReference>
<dbReference type="InterPro" id="IPR000873">
    <property type="entry name" value="AMP-dep_synth/lig_dom"/>
</dbReference>
<proteinExistence type="predicted"/>
<dbReference type="PROSITE" id="PS00455">
    <property type="entry name" value="AMP_BINDING"/>
    <property type="match status" value="1"/>
</dbReference>
<organism evidence="3 4">
    <name type="scientific">Blastococcus brunescens</name>
    <dbReference type="NCBI Taxonomy" id="1564165"/>
    <lineage>
        <taxon>Bacteria</taxon>
        <taxon>Bacillati</taxon>
        <taxon>Actinomycetota</taxon>
        <taxon>Actinomycetes</taxon>
        <taxon>Geodermatophilales</taxon>
        <taxon>Geodermatophilaceae</taxon>
        <taxon>Blastococcus</taxon>
    </lineage>
</organism>
<dbReference type="InterPro" id="IPR020459">
    <property type="entry name" value="AMP-binding"/>
</dbReference>
<evidence type="ECO:0000259" key="2">
    <source>
        <dbReference type="Pfam" id="PF13193"/>
    </source>
</evidence>
<gene>
    <name evidence="3" type="ORF">U6N30_28605</name>
</gene>
<keyword evidence="4" id="KW-1185">Reference proteome</keyword>
<dbReference type="Pfam" id="PF00501">
    <property type="entry name" value="AMP-binding"/>
    <property type="match status" value="2"/>
</dbReference>
<evidence type="ECO:0000313" key="3">
    <source>
        <dbReference type="EMBL" id="WRL63594.1"/>
    </source>
</evidence>
<dbReference type="Proteomes" id="UP001324287">
    <property type="component" value="Chromosome"/>
</dbReference>